<name>A0A5E4CXI4_MARMO</name>
<accession>A0A5E4CXI4</accession>
<protein>
    <submittedName>
        <fullName evidence="3">Uncharacterized protein</fullName>
    </submittedName>
</protein>
<reference evidence="3 4" key="1">
    <citation type="submission" date="2019-04" db="EMBL/GenBank/DDBJ databases">
        <authorList>
            <person name="Alioto T."/>
            <person name="Alioto T."/>
        </authorList>
    </citation>
    <scope>NUCLEOTIDE SEQUENCE [LARGE SCALE GENOMIC DNA]</scope>
</reference>
<dbReference type="EMBL" id="CABDUW010002147">
    <property type="protein sequence ID" value="VTJ85662.1"/>
    <property type="molecule type" value="Genomic_DNA"/>
</dbReference>
<evidence type="ECO:0000313" key="3">
    <source>
        <dbReference type="EMBL" id="VTJ85662.1"/>
    </source>
</evidence>
<organism evidence="3 4">
    <name type="scientific">Marmota monax</name>
    <name type="common">Woodchuck</name>
    <dbReference type="NCBI Taxonomy" id="9995"/>
    <lineage>
        <taxon>Eukaryota</taxon>
        <taxon>Metazoa</taxon>
        <taxon>Chordata</taxon>
        <taxon>Craniata</taxon>
        <taxon>Vertebrata</taxon>
        <taxon>Euteleostomi</taxon>
        <taxon>Mammalia</taxon>
        <taxon>Eutheria</taxon>
        <taxon>Euarchontoglires</taxon>
        <taxon>Glires</taxon>
        <taxon>Rodentia</taxon>
        <taxon>Sciuromorpha</taxon>
        <taxon>Sciuridae</taxon>
        <taxon>Xerinae</taxon>
        <taxon>Marmotini</taxon>
        <taxon>Marmota</taxon>
    </lineage>
</organism>
<gene>
    <name evidence="2" type="ORF">GHT09_004869</name>
    <name evidence="3" type="ORF">MONAX_5E012524</name>
</gene>
<evidence type="ECO:0000313" key="4">
    <source>
        <dbReference type="Proteomes" id="UP000335636"/>
    </source>
</evidence>
<feature type="region of interest" description="Disordered" evidence="1">
    <location>
        <begin position="12"/>
        <end position="91"/>
    </location>
</feature>
<dbReference type="Proteomes" id="UP000335636">
    <property type="component" value="Unassembled WGS sequence"/>
</dbReference>
<dbReference type="EMBL" id="WJEC01000345">
    <property type="protein sequence ID" value="KAF7483649.1"/>
    <property type="molecule type" value="Genomic_DNA"/>
</dbReference>
<dbReference type="Proteomes" id="UP000662637">
    <property type="component" value="Unassembled WGS sequence"/>
</dbReference>
<evidence type="ECO:0000256" key="1">
    <source>
        <dbReference type="SAM" id="MobiDB-lite"/>
    </source>
</evidence>
<sequence>MPLQLRALEERALPLQFAERPRGSSEDRGSEGDGRRLCPEGLRPGCLSRTSARPPGQAPPPAAALRLLPEEPEARTRPSPSPEPLGVCAAG</sequence>
<keyword evidence="4" id="KW-1185">Reference proteome</keyword>
<reference evidence="2" key="2">
    <citation type="submission" date="2020-08" db="EMBL/GenBank/DDBJ databases">
        <authorList>
            <person name="Shumante A."/>
            <person name="Zimin A.V."/>
            <person name="Puiu D."/>
            <person name="Salzberg S.L."/>
        </authorList>
    </citation>
    <scope>NUCLEOTIDE SEQUENCE</scope>
    <source>
        <strain evidence="2">WC2-LM</strain>
        <tissue evidence="2">Liver</tissue>
    </source>
</reference>
<evidence type="ECO:0000313" key="2">
    <source>
        <dbReference type="EMBL" id="KAF7483649.1"/>
    </source>
</evidence>
<proteinExistence type="predicted"/>
<dbReference type="AlphaFoldDB" id="A0A5E4CXI4"/>
<feature type="compositionally biased region" description="Basic and acidic residues" evidence="1">
    <location>
        <begin position="19"/>
        <end position="38"/>
    </location>
</feature>